<dbReference type="RefSeq" id="WP_101301555.1">
    <property type="nucleotide sequence ID" value="NZ_NXGX01000003.1"/>
</dbReference>
<accession>A0A2N3L870</accession>
<organism evidence="2 3">
    <name type="scientific">Thalassospira lohafexi</name>
    <dbReference type="NCBI Taxonomy" id="744227"/>
    <lineage>
        <taxon>Bacteria</taxon>
        <taxon>Pseudomonadati</taxon>
        <taxon>Pseudomonadota</taxon>
        <taxon>Alphaproteobacteria</taxon>
        <taxon>Rhodospirillales</taxon>
        <taxon>Thalassospiraceae</taxon>
        <taxon>Thalassospira</taxon>
    </lineage>
</organism>
<dbReference type="InterPro" id="IPR018759">
    <property type="entry name" value="BBP2_2"/>
</dbReference>
<protein>
    <recommendedName>
        <fullName evidence="4">Outer membrane beta-barrel protein</fullName>
    </recommendedName>
</protein>
<keyword evidence="3" id="KW-1185">Reference proteome</keyword>
<gene>
    <name evidence="2" type="ORF">COO92_09275</name>
</gene>
<name>A0A2N3L870_9PROT</name>
<dbReference type="EMBL" id="NXGX01000003">
    <property type="protein sequence ID" value="PKR59015.1"/>
    <property type="molecule type" value="Genomic_DNA"/>
</dbReference>
<feature type="signal peptide" evidence="1">
    <location>
        <begin position="1"/>
        <end position="16"/>
    </location>
</feature>
<sequence length="407" mass="45539">MAAGRLIITVFAPVLALSLVQTSGHTQTNTPSEDTGIRMGRFVISPDVSVRERFDDNIYLTDDAPTSDVITEIAPRLRLQSEWRYLKLYMGAGAELGFYADSDDDNYQDADVRSGIALDIGPNTVLDGTFEWHRAHDARGGNDVPTGATKPVVFNDVRASLNAQHITQYLHYQTELALRRLDFDDATDQNGNRIANDDRNRVETRETIRVLMPLDLGREAYGEFNLNQRQYDRTPDDDGRVRDSAGFQMLGGLRFDLTNLITADVAAGWMTQSYADPAFGNIADYTLRANVNWAVTRLTGIGVKAARQVRETTLPGASGILAFDFGATVSHELRRFLSITADAHYTDEAFRQTTRHDRTTGVGLGMTYQLNRFTRFDAGIAHDMRNSTSSGHDYRRFQTQFSLKLEM</sequence>
<feature type="chain" id="PRO_5014871953" description="Outer membrane beta-barrel protein" evidence="1">
    <location>
        <begin position="17"/>
        <end position="407"/>
    </location>
</feature>
<proteinExistence type="predicted"/>
<evidence type="ECO:0008006" key="4">
    <source>
        <dbReference type="Google" id="ProtNLM"/>
    </source>
</evidence>
<dbReference type="Proteomes" id="UP000233332">
    <property type="component" value="Unassembled WGS sequence"/>
</dbReference>
<evidence type="ECO:0000313" key="3">
    <source>
        <dbReference type="Proteomes" id="UP000233332"/>
    </source>
</evidence>
<dbReference type="Pfam" id="PF10082">
    <property type="entry name" value="BBP2_2"/>
    <property type="match status" value="1"/>
</dbReference>
<comment type="caution">
    <text evidence="2">The sequence shown here is derived from an EMBL/GenBank/DDBJ whole genome shotgun (WGS) entry which is preliminary data.</text>
</comment>
<reference evidence="2 3" key="1">
    <citation type="submission" date="2017-09" db="EMBL/GenBank/DDBJ databases">
        <title>Biodiversity and function of Thalassospira species in the particle-attached aromatic-hydrocarbon-degrading consortia from the surface seawater of the China South Sea.</title>
        <authorList>
            <person name="Dong C."/>
            <person name="Lai Q."/>
            <person name="Shao Z."/>
        </authorList>
    </citation>
    <scope>NUCLEOTIDE SEQUENCE [LARGE SCALE GENOMIC DNA]</scope>
    <source>
        <strain evidence="2 3">139Z-12</strain>
    </source>
</reference>
<evidence type="ECO:0000313" key="2">
    <source>
        <dbReference type="EMBL" id="PKR59015.1"/>
    </source>
</evidence>
<keyword evidence="1" id="KW-0732">Signal</keyword>
<evidence type="ECO:0000256" key="1">
    <source>
        <dbReference type="SAM" id="SignalP"/>
    </source>
</evidence>
<dbReference type="AlphaFoldDB" id="A0A2N3L870"/>